<dbReference type="RefSeq" id="WP_020449497.1">
    <property type="nucleotide sequence ID" value="NC_021353.1"/>
</dbReference>
<gene>
    <name evidence="2" type="ORF">MMINT_16790</name>
</gene>
<organism evidence="2 3">
    <name type="scientific">Methanomassiliicoccus intestinalis (strain Issoire-Mx1)</name>
    <dbReference type="NCBI Taxonomy" id="1295009"/>
    <lineage>
        <taxon>Archaea</taxon>
        <taxon>Methanobacteriati</taxon>
        <taxon>Thermoplasmatota</taxon>
        <taxon>Thermoplasmata</taxon>
        <taxon>Methanomassiliicoccales</taxon>
        <taxon>Methanomassiliicoccaceae</taxon>
        <taxon>Methanomassiliicoccus</taxon>
    </lineage>
</organism>
<dbReference type="HOGENOM" id="CLU_431254_0_0_2"/>
<keyword evidence="1" id="KW-0472">Membrane</keyword>
<dbReference type="EMBL" id="CP005934">
    <property type="protein sequence ID" value="AGN26972.1"/>
    <property type="molecule type" value="Genomic_DNA"/>
</dbReference>
<dbReference type="AlphaFoldDB" id="R9T7P5"/>
<dbReference type="InParanoid" id="R9T7P5"/>
<evidence type="ECO:0000313" key="3">
    <source>
        <dbReference type="Proteomes" id="UP000014070"/>
    </source>
</evidence>
<evidence type="ECO:0000313" key="2">
    <source>
        <dbReference type="EMBL" id="AGN26972.1"/>
    </source>
</evidence>
<protein>
    <submittedName>
        <fullName evidence="2">Uncharacterized protein</fullName>
    </submittedName>
</protein>
<proteinExistence type="predicted"/>
<keyword evidence="1" id="KW-1133">Transmembrane helix</keyword>
<dbReference type="KEGG" id="mer:MMINT_16790"/>
<sequence>MKVTKKQRIASCVALIITLCMLAVAVSSPFIFQEEEQQTDADATVLAGFTDHWFDGWRDKDGNVDWGFFAVDVLAHMNPLSALGWEAAEYYYKGEIIPPGTPPAGNEDEVAKQMRLHEAELVYTILNSNKELLANSISGYADIWKFSNAYWMRQSEIAATESWVLGERYNATHIIERSSLAENLSKLFANIEEGPDVTFALLTERLSTWSGASGYGSMSIVTMYGDTPMSGSGMDIKIRNGLNITSDNNRAYLDNREIWVSGGGATIHSENGTQYQLAAGYNDLAAMGIPAGTYAFQKDRQYAGSILPTVSANVAKVQPVAVLSASDSFKLAFYSNSHVTIDNKNYESLGIKVETGDGTSSQTVDLLLILKEQGTMITATEQTLSKAHASAQAIWQIFNTTQEANILLSPSSLIPDNSVEVSADEMYMLTVSYLQQVHDYYERTNGNIQKTGFLISADSLDLLVRGDIYDENGTAVYTDVVFSPYVWLNALNLHIGKVTLDQVGNVAIWGESQDLNTWTKGDKIPTMLAVTPNYSFDIKQIQKSQASVDSYTVTIKEIEKWHEITVTPGPPPTVIPHLIDAVPLVATILILIAVCFVELWIILDCEYWWILLIAGIFVLLAIFGARWITGML</sequence>
<dbReference type="STRING" id="1295009.MMINT_16790"/>
<feature type="transmembrane region" description="Helical" evidence="1">
    <location>
        <begin position="581"/>
        <end position="601"/>
    </location>
</feature>
<accession>R9T7P5</accession>
<keyword evidence="1" id="KW-0812">Transmembrane</keyword>
<name>R9T7P5_METII</name>
<reference evidence="2 3" key="1">
    <citation type="journal article" date="2013" name="Genome Announc.">
        <title>Genome sequence of 'Candidatus Methanomassiliicoccus intestinalis' Issoire-Mx1, a third thermoplasmatales-related methanogenic archaeon from human feces.</title>
        <authorList>
            <person name="Borrel G."/>
            <person name="Harris H.M."/>
            <person name="Parisot N."/>
            <person name="Gaci N."/>
            <person name="Tottey W."/>
            <person name="Mihajlovski A."/>
            <person name="Deane J."/>
            <person name="Gribaldo S."/>
            <person name="Bardot O."/>
            <person name="Peyretaillade E."/>
            <person name="Peyret P."/>
            <person name="O'Toole P.W."/>
            <person name="Brugere J.F."/>
        </authorList>
    </citation>
    <scope>NUCLEOTIDE SEQUENCE [LARGE SCALE GENOMIC DNA]</scope>
    <source>
        <strain evidence="2 3">Issoire-Mx1</strain>
    </source>
</reference>
<dbReference type="Proteomes" id="UP000014070">
    <property type="component" value="Chromosome"/>
</dbReference>
<evidence type="ECO:0000256" key="1">
    <source>
        <dbReference type="SAM" id="Phobius"/>
    </source>
</evidence>
<dbReference type="GeneID" id="41324042"/>
<keyword evidence="3" id="KW-1185">Reference proteome</keyword>
<feature type="transmembrane region" description="Helical" evidence="1">
    <location>
        <begin position="608"/>
        <end position="628"/>
    </location>
</feature>
<dbReference type="OrthoDB" id="54169at2157"/>